<accession>A0A4R2PRH8</accession>
<evidence type="ECO:0000313" key="3">
    <source>
        <dbReference type="Proteomes" id="UP000295399"/>
    </source>
</evidence>
<dbReference type="Gene3D" id="1.20.141.10">
    <property type="entry name" value="Chitosanase, subunit A, domain 1"/>
    <property type="match status" value="1"/>
</dbReference>
<protein>
    <submittedName>
        <fullName evidence="2">Chitosanase</fullName>
    </submittedName>
</protein>
<dbReference type="SUPFAM" id="SSF53955">
    <property type="entry name" value="Lysozyme-like"/>
    <property type="match status" value="1"/>
</dbReference>
<dbReference type="GO" id="GO:0016977">
    <property type="term" value="F:chitosanase activity"/>
    <property type="evidence" value="ECO:0007669"/>
    <property type="project" value="InterPro"/>
</dbReference>
<dbReference type="OrthoDB" id="3809801at2"/>
<sequence>MTDQAPPPVADIVARALVHLFETGRLVGDPGRIAVIPGDRGGLSYGRAQATRASGALYRVVERYLAEPGARAAGLLRPFLDRLATRDPDLDYDAAFHQALRRAGTDPAMTRAQDRVVDALYWAPACAEAAQMGLDEPLSRAVVYDSHIHGSWAQCRDRTVDAYGPPERLGPRAWTRVYVQMRRTWLAEHPNPVLHATARRMDAFADLIDQAHWDLAPPLTVDGVIITEAGMNPAAEPRRLDARRPWPQGWDVLAVQQALAGMGAELETDGIYGPVTAGAVRAFQADAGLEPDGVVDEATRWAMGPQAEKAIA</sequence>
<dbReference type="AlphaFoldDB" id="A0A4R2PRH8"/>
<keyword evidence="3" id="KW-1185">Reference proteome</keyword>
<dbReference type="Gene3D" id="1.10.101.10">
    <property type="entry name" value="PGBD-like superfamily/PGBD"/>
    <property type="match status" value="1"/>
</dbReference>
<dbReference type="InterPro" id="IPR023346">
    <property type="entry name" value="Lysozyme-like_dom_sf"/>
</dbReference>
<name>A0A4R2PRH8_RHOSA</name>
<dbReference type="Pfam" id="PF01374">
    <property type="entry name" value="Glyco_hydro_46"/>
    <property type="match status" value="1"/>
</dbReference>
<dbReference type="Proteomes" id="UP000295399">
    <property type="component" value="Unassembled WGS sequence"/>
</dbReference>
<evidence type="ECO:0000313" key="2">
    <source>
        <dbReference type="EMBL" id="TCP38483.1"/>
    </source>
</evidence>
<dbReference type="SUPFAM" id="SSF47090">
    <property type="entry name" value="PGBD-like"/>
    <property type="match status" value="1"/>
</dbReference>
<dbReference type="RefSeq" id="WP_132706938.1">
    <property type="nucleotide sequence ID" value="NZ_JACIGF010000001.1"/>
</dbReference>
<dbReference type="InterPro" id="IPR036365">
    <property type="entry name" value="PGBD-like_sf"/>
</dbReference>
<dbReference type="GO" id="GO:0005576">
    <property type="term" value="C:extracellular region"/>
    <property type="evidence" value="ECO:0007669"/>
    <property type="project" value="InterPro"/>
</dbReference>
<dbReference type="InterPro" id="IPR036366">
    <property type="entry name" value="PGBDSf"/>
</dbReference>
<comment type="caution">
    <text evidence="2">The sequence shown here is derived from an EMBL/GenBank/DDBJ whole genome shotgun (WGS) entry which is preliminary data.</text>
</comment>
<reference evidence="2 3" key="1">
    <citation type="submission" date="2019-03" db="EMBL/GenBank/DDBJ databases">
        <title>Genomic Encyclopedia of Type Strains, Phase IV (KMG-IV): sequencing the most valuable type-strain genomes for metagenomic binning, comparative biology and taxonomic classification.</title>
        <authorList>
            <person name="Goeker M."/>
        </authorList>
    </citation>
    <scope>NUCLEOTIDE SEQUENCE [LARGE SCALE GENOMIC DNA]</scope>
    <source>
        <strain evidence="2 3">DSM 2132</strain>
    </source>
</reference>
<dbReference type="InterPro" id="IPR000400">
    <property type="entry name" value="Glyco_hydro_46"/>
</dbReference>
<evidence type="ECO:0000259" key="1">
    <source>
        <dbReference type="Pfam" id="PF01471"/>
    </source>
</evidence>
<organism evidence="2 3">
    <name type="scientific">Rhodothalassium salexigens DSM 2132</name>
    <dbReference type="NCBI Taxonomy" id="1188247"/>
    <lineage>
        <taxon>Bacteria</taxon>
        <taxon>Pseudomonadati</taxon>
        <taxon>Pseudomonadota</taxon>
        <taxon>Alphaproteobacteria</taxon>
        <taxon>Rhodothalassiales</taxon>
        <taxon>Rhodothalassiaceae</taxon>
        <taxon>Rhodothalassium</taxon>
    </lineage>
</organism>
<dbReference type="InterPro" id="IPR002477">
    <property type="entry name" value="Peptidoglycan-bd-like"/>
</dbReference>
<dbReference type="GO" id="GO:0005975">
    <property type="term" value="P:carbohydrate metabolic process"/>
    <property type="evidence" value="ECO:0007669"/>
    <property type="project" value="InterPro"/>
</dbReference>
<dbReference type="InParanoid" id="A0A4R2PRH8"/>
<dbReference type="EMBL" id="SLXO01000001">
    <property type="protein sequence ID" value="TCP38483.1"/>
    <property type="molecule type" value="Genomic_DNA"/>
</dbReference>
<proteinExistence type="predicted"/>
<feature type="domain" description="Peptidoglycan binding-like" evidence="1">
    <location>
        <begin position="251"/>
        <end position="303"/>
    </location>
</feature>
<gene>
    <name evidence="2" type="ORF">EV659_101387</name>
</gene>
<dbReference type="Pfam" id="PF01471">
    <property type="entry name" value="PG_binding_1"/>
    <property type="match status" value="1"/>
</dbReference>